<keyword evidence="1" id="KW-0472">Membrane</keyword>
<keyword evidence="1" id="KW-0812">Transmembrane</keyword>
<evidence type="ECO:0000313" key="3">
    <source>
        <dbReference type="RefSeq" id="XP_049314217.1"/>
    </source>
</evidence>
<organism evidence="2 3">
    <name type="scientific">Bactrocera dorsalis</name>
    <name type="common">Oriental fruit fly</name>
    <name type="synonym">Dacus dorsalis</name>
    <dbReference type="NCBI Taxonomy" id="27457"/>
    <lineage>
        <taxon>Eukaryota</taxon>
        <taxon>Metazoa</taxon>
        <taxon>Ecdysozoa</taxon>
        <taxon>Arthropoda</taxon>
        <taxon>Hexapoda</taxon>
        <taxon>Insecta</taxon>
        <taxon>Pterygota</taxon>
        <taxon>Neoptera</taxon>
        <taxon>Endopterygota</taxon>
        <taxon>Diptera</taxon>
        <taxon>Brachycera</taxon>
        <taxon>Muscomorpha</taxon>
        <taxon>Tephritoidea</taxon>
        <taxon>Tephritidae</taxon>
        <taxon>Bactrocera</taxon>
        <taxon>Bactrocera</taxon>
    </lineage>
</organism>
<proteinExistence type="predicted"/>
<dbReference type="Proteomes" id="UP001652620">
    <property type="component" value="Chromosome 5"/>
</dbReference>
<evidence type="ECO:0000313" key="2">
    <source>
        <dbReference type="Proteomes" id="UP001652620"/>
    </source>
</evidence>
<feature type="transmembrane region" description="Helical" evidence="1">
    <location>
        <begin position="7"/>
        <end position="30"/>
    </location>
</feature>
<protein>
    <submittedName>
        <fullName evidence="3">Uncharacterized protein LOC125778840</fullName>
    </submittedName>
</protein>
<name>A0ABM3JYB2_BACDO</name>
<keyword evidence="1" id="KW-1133">Transmembrane helix</keyword>
<gene>
    <name evidence="3" type="primary">LOC125778840</name>
</gene>
<feature type="transmembrane region" description="Helical" evidence="1">
    <location>
        <begin position="36"/>
        <end position="54"/>
    </location>
</feature>
<evidence type="ECO:0000256" key="1">
    <source>
        <dbReference type="SAM" id="Phobius"/>
    </source>
</evidence>
<reference evidence="3" key="1">
    <citation type="submission" date="2025-08" db="UniProtKB">
        <authorList>
            <consortium name="RefSeq"/>
        </authorList>
    </citation>
    <scope>IDENTIFICATION</scope>
    <source>
        <tissue evidence="3">Adult</tissue>
    </source>
</reference>
<dbReference type="GeneID" id="125778840"/>
<sequence length="77" mass="8038">MAVAVRLVEVLTLITLLGMLTGISIVIVILQRVIVITLYLLGPITATVGGILYASEKILVGALMSILNLTTALSTST</sequence>
<accession>A0ABM3JYB2</accession>
<keyword evidence="2" id="KW-1185">Reference proteome</keyword>
<dbReference type="RefSeq" id="XP_049314217.1">
    <property type="nucleotide sequence ID" value="XM_049458260.1"/>
</dbReference>